<dbReference type="PANTHER" id="PTHR37299:SF1">
    <property type="entry name" value="STAGE 0 SPORULATION PROTEIN A HOMOLOG"/>
    <property type="match status" value="1"/>
</dbReference>
<dbReference type="SMART" id="SM00850">
    <property type="entry name" value="LytTR"/>
    <property type="match status" value="1"/>
</dbReference>
<dbReference type="PROSITE" id="PS50930">
    <property type="entry name" value="HTH_LYTTR"/>
    <property type="match status" value="1"/>
</dbReference>
<dbReference type="InterPro" id="IPR007492">
    <property type="entry name" value="LytTR_DNA-bd_dom"/>
</dbReference>
<organism evidence="4 5">
    <name type="scientific">Pseudoxanthomonas sacheonensis</name>
    <dbReference type="NCBI Taxonomy" id="443615"/>
    <lineage>
        <taxon>Bacteria</taxon>
        <taxon>Pseudomonadati</taxon>
        <taxon>Pseudomonadota</taxon>
        <taxon>Gammaproteobacteria</taxon>
        <taxon>Lysobacterales</taxon>
        <taxon>Lysobacteraceae</taxon>
        <taxon>Pseudoxanthomonas</taxon>
    </lineage>
</organism>
<dbReference type="Gene3D" id="2.40.50.1020">
    <property type="entry name" value="LytTr DNA-binding domain"/>
    <property type="match status" value="1"/>
</dbReference>
<gene>
    <name evidence="4" type="ORF">J2W94_001051</name>
</gene>
<evidence type="ECO:0000313" key="4">
    <source>
        <dbReference type="EMBL" id="MDR6840787.1"/>
    </source>
</evidence>
<accession>A0ABU1RPU5</accession>
<evidence type="ECO:0000256" key="2">
    <source>
        <dbReference type="SAM" id="Phobius"/>
    </source>
</evidence>
<dbReference type="Pfam" id="PF04397">
    <property type="entry name" value="LytTR"/>
    <property type="match status" value="1"/>
</dbReference>
<dbReference type="PIRSF" id="PIRSF031767">
    <property type="entry name" value="MHYE_LytTR"/>
    <property type="match status" value="1"/>
</dbReference>
<dbReference type="Proteomes" id="UP001254759">
    <property type="component" value="Unassembled WGS sequence"/>
</dbReference>
<feature type="transmembrane region" description="Helical" evidence="2">
    <location>
        <begin position="64"/>
        <end position="83"/>
    </location>
</feature>
<keyword evidence="2" id="KW-0472">Membrane</keyword>
<keyword evidence="1" id="KW-0902">Two-component regulatory system</keyword>
<keyword evidence="5" id="KW-1185">Reference proteome</keyword>
<dbReference type="RefSeq" id="WP_310090852.1">
    <property type="nucleotide sequence ID" value="NZ_JAVDTT010000001.1"/>
</dbReference>
<dbReference type="InterPro" id="IPR046947">
    <property type="entry name" value="LytR-like"/>
</dbReference>
<evidence type="ECO:0000259" key="3">
    <source>
        <dbReference type="PROSITE" id="PS50930"/>
    </source>
</evidence>
<feature type="domain" description="HTH LytTR-type" evidence="3">
    <location>
        <begin position="188"/>
        <end position="292"/>
    </location>
</feature>
<evidence type="ECO:0000313" key="5">
    <source>
        <dbReference type="Proteomes" id="UP001254759"/>
    </source>
</evidence>
<protein>
    <recommendedName>
        <fullName evidence="3">HTH LytTR-type domain-containing protein</fullName>
    </recommendedName>
</protein>
<dbReference type="InterPro" id="IPR012379">
    <property type="entry name" value="LytTR_MHYE"/>
</dbReference>
<keyword evidence="2" id="KW-1133">Transmembrane helix</keyword>
<evidence type="ECO:0000256" key="1">
    <source>
        <dbReference type="ARBA" id="ARBA00023012"/>
    </source>
</evidence>
<dbReference type="PANTHER" id="PTHR37299">
    <property type="entry name" value="TRANSCRIPTIONAL REGULATOR-RELATED"/>
    <property type="match status" value="1"/>
</dbReference>
<sequence>MPESATDAAYRRFLPWRRTFEIGFWVLLIGINCVGNSITTLMEIRRGRSDILSWEPAVWESSSAVMWLVVLLPAIVWFTRRFPLHWDNWRRQLPWYLLASVLVSILHVTGMVALRVLIYRWQGLEYDFGPWGREFLYEYLKDVRSFMIMVFSIEAYRFLLRRWQGEASLLDTPDEGPPVERIELPERFLVRKLGREFLVAANDIEWIQASGNYVNLRMRQHDYPLRSTIAAIETKLDPRRFARVHRSYLVNLDQVASIEPMDTGDARLHLKDGTTLPCSRRYRADLRGRVGAGVGVELGTPSA</sequence>
<keyword evidence="2" id="KW-0812">Transmembrane</keyword>
<comment type="caution">
    <text evidence="4">The sequence shown here is derived from an EMBL/GenBank/DDBJ whole genome shotgun (WGS) entry which is preliminary data.</text>
</comment>
<name>A0ABU1RPU5_9GAMM</name>
<proteinExistence type="predicted"/>
<dbReference type="EMBL" id="JAVDTT010000001">
    <property type="protein sequence ID" value="MDR6840787.1"/>
    <property type="molecule type" value="Genomic_DNA"/>
</dbReference>
<reference evidence="4 5" key="1">
    <citation type="submission" date="2023-07" db="EMBL/GenBank/DDBJ databases">
        <title>Sorghum-associated microbial communities from plants grown in Nebraska, USA.</title>
        <authorList>
            <person name="Schachtman D."/>
        </authorList>
    </citation>
    <scope>NUCLEOTIDE SEQUENCE [LARGE SCALE GENOMIC DNA]</scope>
    <source>
        <strain evidence="4 5">BE107</strain>
    </source>
</reference>
<feature type="transmembrane region" description="Helical" evidence="2">
    <location>
        <begin position="95"/>
        <end position="118"/>
    </location>
</feature>
<feature type="transmembrane region" description="Helical" evidence="2">
    <location>
        <begin position="22"/>
        <end position="44"/>
    </location>
</feature>